<dbReference type="Pfam" id="PF00067">
    <property type="entry name" value="p450"/>
    <property type="match status" value="1"/>
</dbReference>
<keyword evidence="6 13" id="KW-0479">Metal-binding</keyword>
<evidence type="ECO:0000256" key="7">
    <source>
        <dbReference type="ARBA" id="ARBA00022824"/>
    </source>
</evidence>
<keyword evidence="12" id="KW-0472">Membrane</keyword>
<dbReference type="Proteomes" id="UP001153620">
    <property type="component" value="Chromosome 4"/>
</dbReference>
<name>A0A9P0NQG1_9DIPT</name>
<evidence type="ECO:0000256" key="11">
    <source>
        <dbReference type="ARBA" id="ARBA00023033"/>
    </source>
</evidence>
<reference evidence="15" key="2">
    <citation type="submission" date="2022-10" db="EMBL/GenBank/DDBJ databases">
        <authorList>
            <consortium name="ENA_rothamsted_submissions"/>
            <consortium name="culmorum"/>
            <person name="King R."/>
        </authorList>
    </citation>
    <scope>NUCLEOTIDE SEQUENCE</scope>
</reference>
<keyword evidence="11 14" id="KW-0503">Monooxygenase</keyword>
<dbReference type="PROSITE" id="PS00086">
    <property type="entry name" value="CYTOCHROME_P450"/>
    <property type="match status" value="1"/>
</dbReference>
<dbReference type="CDD" id="cd11056">
    <property type="entry name" value="CYP6-like"/>
    <property type="match status" value="1"/>
</dbReference>
<dbReference type="SUPFAM" id="SSF48264">
    <property type="entry name" value="Cytochrome P450"/>
    <property type="match status" value="1"/>
</dbReference>
<protein>
    <recommendedName>
        <fullName evidence="17">Cytochrome P450</fullName>
    </recommendedName>
</protein>
<evidence type="ECO:0000313" key="15">
    <source>
        <dbReference type="EMBL" id="CAH1734614.1"/>
    </source>
</evidence>
<dbReference type="EMBL" id="OU895880">
    <property type="protein sequence ID" value="CAH1734614.1"/>
    <property type="molecule type" value="Genomic_DNA"/>
</dbReference>
<evidence type="ECO:0000256" key="2">
    <source>
        <dbReference type="ARBA" id="ARBA00004174"/>
    </source>
</evidence>
<dbReference type="PANTHER" id="PTHR24292:SF103">
    <property type="entry name" value="CYTOCHROME P450 6BS1"/>
    <property type="match status" value="1"/>
</dbReference>
<dbReference type="GO" id="GO:0005506">
    <property type="term" value="F:iron ion binding"/>
    <property type="evidence" value="ECO:0007669"/>
    <property type="project" value="InterPro"/>
</dbReference>
<gene>
    <name evidence="15" type="ORF">CHIRRI_LOCUS13912</name>
</gene>
<keyword evidence="16" id="KW-1185">Reference proteome</keyword>
<evidence type="ECO:0000256" key="13">
    <source>
        <dbReference type="PIRSR" id="PIRSR602401-1"/>
    </source>
</evidence>
<sequence length="504" mass="57891">MELIIVLILIISITLIFLVRWRYNYWKNLGVPYVAPTFPFGNIKGMGKEYSQFELLRAVYQNFKSNSSPIVGLYYYLSPVIIAKDMELVKNIFTRDADHFINRGAYYNEKDNPISAHIFNLDNPKWKTLRTKLTPTFTSGKIKMMFYTVYDVAERFVKKLRNEVEVAVDGEIEIKEFAGRFTTDVIGSVGFGLEINSLDNPTTEFRVHGINAFEKPNNSTLVNIFSVAFKDLARKLHVIQVRKDIEEFFQGIVHQTVKHREDNGISRNDFMQLMIQLKNHGKIDGESLSVGKLTMDEITAQCFIFFVAGYETSSTAMSYLLYEFAQNPQVQEKARKNVQQVLAKYNNELTYEGIKEMDYLLMCVNESLRKYPPVHTLLRYCNKDYKIEGTNCTVKKGQLVIIPAYAIQHDPDIYPNPEVYDPDRFLPEEVAKRPTCSFMPFGHGPRNCIGLRFGVVQAQIGLAMLLKNFKFETCSKTVNPIEFKKFSTIMLSPIGGINLKVSKI</sequence>
<dbReference type="GO" id="GO:0016705">
    <property type="term" value="F:oxidoreductase activity, acting on paired donors, with incorporation or reduction of molecular oxygen"/>
    <property type="evidence" value="ECO:0007669"/>
    <property type="project" value="InterPro"/>
</dbReference>
<accession>A0A9P0NQG1</accession>
<keyword evidence="8" id="KW-0492">Microsome</keyword>
<dbReference type="InterPro" id="IPR001128">
    <property type="entry name" value="Cyt_P450"/>
</dbReference>
<dbReference type="PRINTS" id="PR00385">
    <property type="entry name" value="P450"/>
</dbReference>
<evidence type="ECO:0000256" key="4">
    <source>
        <dbReference type="ARBA" id="ARBA00010617"/>
    </source>
</evidence>
<dbReference type="GO" id="GO:0005789">
    <property type="term" value="C:endoplasmic reticulum membrane"/>
    <property type="evidence" value="ECO:0007669"/>
    <property type="project" value="UniProtKB-SubCell"/>
</dbReference>
<comment type="cofactor">
    <cofactor evidence="1 13">
        <name>heme</name>
        <dbReference type="ChEBI" id="CHEBI:30413"/>
    </cofactor>
</comment>
<dbReference type="AlphaFoldDB" id="A0A9P0NQG1"/>
<dbReference type="PRINTS" id="PR00463">
    <property type="entry name" value="EP450I"/>
</dbReference>
<dbReference type="Gene3D" id="1.10.630.10">
    <property type="entry name" value="Cytochrome P450"/>
    <property type="match status" value="1"/>
</dbReference>
<dbReference type="FunFam" id="1.10.630.10:FF:000042">
    <property type="entry name" value="Cytochrome P450"/>
    <property type="match status" value="1"/>
</dbReference>
<dbReference type="GO" id="GO:0004497">
    <property type="term" value="F:monooxygenase activity"/>
    <property type="evidence" value="ECO:0007669"/>
    <property type="project" value="UniProtKB-KW"/>
</dbReference>
<reference evidence="15" key="1">
    <citation type="submission" date="2022-01" db="EMBL/GenBank/DDBJ databases">
        <authorList>
            <person name="King R."/>
        </authorList>
    </citation>
    <scope>NUCLEOTIDE SEQUENCE</scope>
</reference>
<proteinExistence type="inferred from homology"/>
<organism evidence="15 16">
    <name type="scientific">Chironomus riparius</name>
    <dbReference type="NCBI Taxonomy" id="315576"/>
    <lineage>
        <taxon>Eukaryota</taxon>
        <taxon>Metazoa</taxon>
        <taxon>Ecdysozoa</taxon>
        <taxon>Arthropoda</taxon>
        <taxon>Hexapoda</taxon>
        <taxon>Insecta</taxon>
        <taxon>Pterygota</taxon>
        <taxon>Neoptera</taxon>
        <taxon>Endopterygota</taxon>
        <taxon>Diptera</taxon>
        <taxon>Nematocera</taxon>
        <taxon>Chironomoidea</taxon>
        <taxon>Chironomidae</taxon>
        <taxon>Chironominae</taxon>
        <taxon>Chironomus</taxon>
    </lineage>
</organism>
<dbReference type="PANTHER" id="PTHR24292">
    <property type="entry name" value="CYTOCHROME P450"/>
    <property type="match status" value="1"/>
</dbReference>
<comment type="similarity">
    <text evidence="4 14">Belongs to the cytochrome P450 family.</text>
</comment>
<keyword evidence="9 14" id="KW-0560">Oxidoreductase</keyword>
<evidence type="ECO:0000313" key="16">
    <source>
        <dbReference type="Proteomes" id="UP001153620"/>
    </source>
</evidence>
<dbReference type="InterPro" id="IPR017972">
    <property type="entry name" value="Cyt_P450_CS"/>
</dbReference>
<feature type="binding site" description="axial binding residue" evidence="13">
    <location>
        <position position="448"/>
    </location>
    <ligand>
        <name>heme</name>
        <dbReference type="ChEBI" id="CHEBI:30413"/>
    </ligand>
    <ligandPart>
        <name>Fe</name>
        <dbReference type="ChEBI" id="CHEBI:18248"/>
    </ligandPart>
</feature>
<evidence type="ECO:0000256" key="14">
    <source>
        <dbReference type="RuleBase" id="RU000461"/>
    </source>
</evidence>
<evidence type="ECO:0000256" key="8">
    <source>
        <dbReference type="ARBA" id="ARBA00022848"/>
    </source>
</evidence>
<dbReference type="InterPro" id="IPR050476">
    <property type="entry name" value="Insect_CytP450_Detox"/>
</dbReference>
<evidence type="ECO:0000256" key="6">
    <source>
        <dbReference type="ARBA" id="ARBA00022723"/>
    </source>
</evidence>
<evidence type="ECO:0000256" key="9">
    <source>
        <dbReference type="ARBA" id="ARBA00023002"/>
    </source>
</evidence>
<keyword evidence="5 13" id="KW-0349">Heme</keyword>
<dbReference type="GO" id="GO:0020037">
    <property type="term" value="F:heme binding"/>
    <property type="evidence" value="ECO:0007669"/>
    <property type="project" value="InterPro"/>
</dbReference>
<evidence type="ECO:0000256" key="5">
    <source>
        <dbReference type="ARBA" id="ARBA00022617"/>
    </source>
</evidence>
<comment type="subcellular location">
    <subcellularLocation>
        <location evidence="3">Endoplasmic reticulum membrane</location>
        <topology evidence="3">Peripheral membrane protein</topology>
    </subcellularLocation>
    <subcellularLocation>
        <location evidence="2">Microsome membrane</location>
        <topology evidence="2">Peripheral membrane protein</topology>
    </subcellularLocation>
</comment>
<keyword evidence="7" id="KW-0256">Endoplasmic reticulum</keyword>
<evidence type="ECO:0000256" key="12">
    <source>
        <dbReference type="ARBA" id="ARBA00023136"/>
    </source>
</evidence>
<evidence type="ECO:0000256" key="10">
    <source>
        <dbReference type="ARBA" id="ARBA00023004"/>
    </source>
</evidence>
<evidence type="ECO:0000256" key="3">
    <source>
        <dbReference type="ARBA" id="ARBA00004406"/>
    </source>
</evidence>
<dbReference type="InterPro" id="IPR002401">
    <property type="entry name" value="Cyt_P450_E_grp-I"/>
</dbReference>
<keyword evidence="10 13" id="KW-0408">Iron</keyword>
<evidence type="ECO:0008006" key="17">
    <source>
        <dbReference type="Google" id="ProtNLM"/>
    </source>
</evidence>
<evidence type="ECO:0000256" key="1">
    <source>
        <dbReference type="ARBA" id="ARBA00001971"/>
    </source>
</evidence>
<dbReference type="InterPro" id="IPR036396">
    <property type="entry name" value="Cyt_P450_sf"/>
</dbReference>